<sequence length="129" mass="14282">MKTYEASVLFDASLAGSLSVEANSVQEAINLLENKVGYHSPTLCYQCAGHLDLGDMTGMVVYCEDKEVADTTYAGEVIRTLNKKVKTLEEDLSKAYKLLSEIRPSIPQDVLKLWCEDRDTILSGMRSAE</sequence>
<gene>
    <name evidence="1" type="primary">ORF13</name>
</gene>
<dbReference type="Proteomes" id="UP000030230">
    <property type="component" value="Segment"/>
</dbReference>
<name>A0A0A1IU59_9CAUD</name>
<protein>
    <submittedName>
        <fullName evidence="1">Uncharacterized protein</fullName>
    </submittedName>
</protein>
<dbReference type="KEGG" id="vg:23679288"/>
<evidence type="ECO:0000313" key="1">
    <source>
        <dbReference type="EMBL" id="CEF89118.1"/>
    </source>
</evidence>
<proteinExistence type="predicted"/>
<organism evidence="1 2">
    <name type="scientific">Pseudomonas phage vB_PaeM_PAO1_Ab03</name>
    <dbReference type="NCBI Taxonomy" id="1548901"/>
    <lineage>
        <taxon>Viruses</taxon>
        <taxon>Duplodnaviria</taxon>
        <taxon>Heunggongvirae</taxon>
        <taxon>Uroviricota</taxon>
        <taxon>Caudoviricetes</taxon>
        <taxon>Vandenendeviridae</taxon>
        <taxon>Nankokuvirus</taxon>
        <taxon>Nankokuvirus Ab03</taxon>
    </lineage>
</organism>
<dbReference type="RefSeq" id="YP_009124409.1">
    <property type="nucleotide sequence ID" value="NC_026587.1"/>
</dbReference>
<dbReference type="EMBL" id="LN610573">
    <property type="protein sequence ID" value="CEF89118.1"/>
    <property type="molecule type" value="Genomic_DNA"/>
</dbReference>
<accession>A0A0A1IU59</accession>
<dbReference type="OrthoDB" id="13941at10239"/>
<keyword evidence="2" id="KW-1185">Reference proteome</keyword>
<evidence type="ECO:0000313" key="2">
    <source>
        <dbReference type="Proteomes" id="UP000030230"/>
    </source>
</evidence>
<dbReference type="GeneID" id="23679288"/>
<reference evidence="2" key="1">
    <citation type="journal article" date="2015" name="PLoS ONE">
        <title>Investigation of a Large Collection of Pseudomonas aeruginosa Bacteriophages Collected from a Single Environmental Source in Abidjan, Cote d'Ivoire.</title>
        <authorList>
            <person name="Essoh C."/>
            <person name="Latino L."/>
            <person name="Midoux C."/>
            <person name="Blouin Y."/>
            <person name="Loukou G."/>
            <person name="Nguetta S.P."/>
            <person name="Lathro S."/>
            <person name="Cablanmian A."/>
            <person name="Kouassi A.K."/>
            <person name="Vergnaud G."/>
            <person name="Pourcel C."/>
        </authorList>
    </citation>
    <scope>NUCLEOTIDE SEQUENCE [LARGE SCALE GENOMIC DNA]</scope>
</reference>